<dbReference type="Gene3D" id="3.40.630.30">
    <property type="match status" value="1"/>
</dbReference>
<gene>
    <name evidence="2" type="ORF">GCM10022204_10850</name>
</gene>
<dbReference type="InterPro" id="IPR000182">
    <property type="entry name" value="GNAT_dom"/>
</dbReference>
<feature type="domain" description="N-acetyltransferase" evidence="1">
    <location>
        <begin position="153"/>
        <end position="290"/>
    </location>
</feature>
<sequence length="290" mass="31124">MTLTVETPRLNDLAEVVATLGEWQHTLGPVQLHPGDLGWFSLRGEAVLATRLRAWRRNGALIALGLLDEPDLLRMAVAPEIDADRDIAAQLVIDLESSAAGVLPPGPAAVEARSGAALGERLRLHGWEPDDPWVPLRRDLTEEVPDAAAELGLSVDVVDDTNAAEWFAVHASAFDGGGGVYWEPLRQSIPFRQGQCLLARDTTGAAVGCIAVWSAGPNRPGLIEPLGVHPDHRRRGYGRALNLAAARTLRSWQASEVTVCAPTSQASTVQAYIKSGFVAEAEVCDFVRRA</sequence>
<evidence type="ECO:0000313" key="2">
    <source>
        <dbReference type="EMBL" id="GAA3696724.1"/>
    </source>
</evidence>
<dbReference type="PROSITE" id="PS51186">
    <property type="entry name" value="GNAT"/>
    <property type="match status" value="1"/>
</dbReference>
<name>A0ABP7CV15_9ACTN</name>
<dbReference type="CDD" id="cd04301">
    <property type="entry name" value="NAT_SF"/>
    <property type="match status" value="1"/>
</dbReference>
<protein>
    <recommendedName>
        <fullName evidence="1">N-acetyltransferase domain-containing protein</fullName>
    </recommendedName>
</protein>
<evidence type="ECO:0000259" key="1">
    <source>
        <dbReference type="PROSITE" id="PS51186"/>
    </source>
</evidence>
<comment type="caution">
    <text evidence="2">The sequence shown here is derived from an EMBL/GenBank/DDBJ whole genome shotgun (WGS) entry which is preliminary data.</text>
</comment>
<accession>A0ABP7CV15</accession>
<dbReference type="SUPFAM" id="SSF55729">
    <property type="entry name" value="Acyl-CoA N-acyltransferases (Nat)"/>
    <property type="match status" value="1"/>
</dbReference>
<reference evidence="3" key="1">
    <citation type="journal article" date="2019" name="Int. J. Syst. Evol. Microbiol.">
        <title>The Global Catalogue of Microorganisms (GCM) 10K type strain sequencing project: providing services to taxonomists for standard genome sequencing and annotation.</title>
        <authorList>
            <consortium name="The Broad Institute Genomics Platform"/>
            <consortium name="The Broad Institute Genome Sequencing Center for Infectious Disease"/>
            <person name="Wu L."/>
            <person name="Ma J."/>
        </authorList>
    </citation>
    <scope>NUCLEOTIDE SEQUENCE [LARGE SCALE GENOMIC DNA]</scope>
    <source>
        <strain evidence="3">JCM 16548</strain>
    </source>
</reference>
<proteinExistence type="predicted"/>
<evidence type="ECO:0000313" key="3">
    <source>
        <dbReference type="Proteomes" id="UP001500051"/>
    </source>
</evidence>
<keyword evidence="3" id="KW-1185">Reference proteome</keyword>
<dbReference type="Proteomes" id="UP001500051">
    <property type="component" value="Unassembled WGS sequence"/>
</dbReference>
<organism evidence="2 3">
    <name type="scientific">Microlunatus aurantiacus</name>
    <dbReference type="NCBI Taxonomy" id="446786"/>
    <lineage>
        <taxon>Bacteria</taxon>
        <taxon>Bacillati</taxon>
        <taxon>Actinomycetota</taxon>
        <taxon>Actinomycetes</taxon>
        <taxon>Propionibacteriales</taxon>
        <taxon>Propionibacteriaceae</taxon>
        <taxon>Microlunatus</taxon>
    </lineage>
</organism>
<dbReference type="InterPro" id="IPR016181">
    <property type="entry name" value="Acyl_CoA_acyltransferase"/>
</dbReference>
<dbReference type="EMBL" id="BAAAYX010000002">
    <property type="protein sequence ID" value="GAA3696724.1"/>
    <property type="molecule type" value="Genomic_DNA"/>
</dbReference>
<dbReference type="Pfam" id="PF00583">
    <property type="entry name" value="Acetyltransf_1"/>
    <property type="match status" value="1"/>
</dbReference>
<dbReference type="RefSeq" id="WP_344811240.1">
    <property type="nucleotide sequence ID" value="NZ_BAAAYX010000002.1"/>
</dbReference>